<keyword evidence="8" id="KW-0249">Electron transport</keyword>
<dbReference type="EC" id="1.12.5.1" evidence="14"/>
<evidence type="ECO:0000256" key="11">
    <source>
        <dbReference type="ARBA" id="ARBA00023136"/>
    </source>
</evidence>
<evidence type="ECO:0000256" key="3">
    <source>
        <dbReference type="ARBA" id="ARBA00022448"/>
    </source>
</evidence>
<dbReference type="GO" id="GO:0005506">
    <property type="term" value="F:iron ion binding"/>
    <property type="evidence" value="ECO:0007669"/>
    <property type="project" value="InterPro"/>
</dbReference>
<gene>
    <name evidence="14" type="primary">hyaC</name>
    <name evidence="14" type="ORF">NCTC12410_00215</name>
</gene>
<dbReference type="GO" id="GO:0009055">
    <property type="term" value="F:electron transfer activity"/>
    <property type="evidence" value="ECO:0007669"/>
    <property type="project" value="InterPro"/>
</dbReference>
<feature type="transmembrane region" description="Helical" evidence="12">
    <location>
        <begin position="134"/>
        <end position="155"/>
    </location>
</feature>
<keyword evidence="6 12" id="KW-0812">Transmembrane</keyword>
<sequence length="233" mass="26334">MREAVDSGKRDFQAHTEFSGLTRIFHWLRAFAIFGLIGTGFYIAMPFLSATPSPEPTLFTQAYIRSIHLILGFILIAVSIFRVYLFFFDKEGSKEERRSFKQFIDVKVWIASIKTYLFIGKHPHIEGAYNPLQFITYFTLGVLTLLVCLTGVALYGNVYHSGLGGVLGACFKWVEVLCGGLSNVRVIHHILTWAFVIFIPVHIYLVVWNSVKYPNGGADAIISGVRYQNELKV</sequence>
<dbReference type="NCBIfam" id="TIGR02125">
    <property type="entry name" value="CytB-hydogenase"/>
    <property type="match status" value="1"/>
</dbReference>
<feature type="transmembrane region" description="Helical" evidence="12">
    <location>
        <begin position="67"/>
        <end position="88"/>
    </location>
</feature>
<dbReference type="GO" id="GO:0005886">
    <property type="term" value="C:plasma membrane"/>
    <property type="evidence" value="ECO:0007669"/>
    <property type="project" value="UniProtKB-SubCell"/>
</dbReference>
<proteinExistence type="inferred from homology"/>
<evidence type="ECO:0000256" key="2">
    <source>
        <dbReference type="ARBA" id="ARBA00008622"/>
    </source>
</evidence>
<evidence type="ECO:0000256" key="4">
    <source>
        <dbReference type="ARBA" id="ARBA00022475"/>
    </source>
</evidence>
<evidence type="ECO:0000256" key="9">
    <source>
        <dbReference type="ARBA" id="ARBA00022989"/>
    </source>
</evidence>
<reference evidence="14 15" key="1">
    <citation type="submission" date="2018-06" db="EMBL/GenBank/DDBJ databases">
        <authorList>
            <consortium name="Pathogen Informatics"/>
            <person name="Doyle S."/>
        </authorList>
    </citation>
    <scope>NUCLEOTIDE SEQUENCE [LARGE SCALE GENOMIC DNA]</scope>
    <source>
        <strain evidence="14 15">NCTC12410</strain>
    </source>
</reference>
<dbReference type="GO" id="GO:0047067">
    <property type="term" value="F:hydrogen:quinone oxidoreductase activity"/>
    <property type="evidence" value="ECO:0007669"/>
    <property type="project" value="UniProtKB-EC"/>
</dbReference>
<dbReference type="Gene3D" id="1.20.950.20">
    <property type="entry name" value="Transmembrane di-heme cytochromes, Chain C"/>
    <property type="match status" value="1"/>
</dbReference>
<dbReference type="GO" id="GO:0022904">
    <property type="term" value="P:respiratory electron transport chain"/>
    <property type="evidence" value="ECO:0007669"/>
    <property type="project" value="InterPro"/>
</dbReference>
<dbReference type="Proteomes" id="UP000254841">
    <property type="component" value="Unassembled WGS sequence"/>
</dbReference>
<dbReference type="EMBL" id="UGHV01000001">
    <property type="protein sequence ID" value="STO96403.1"/>
    <property type="molecule type" value="Genomic_DNA"/>
</dbReference>
<dbReference type="InterPro" id="IPR011577">
    <property type="entry name" value="Cyt_b561_bac/Ni-Hgenase"/>
</dbReference>
<dbReference type="InterPro" id="IPR051542">
    <property type="entry name" value="Hydrogenase_cytochrome"/>
</dbReference>
<dbReference type="OrthoDB" id="197262at2"/>
<dbReference type="SUPFAM" id="SSF81342">
    <property type="entry name" value="Transmembrane di-heme cytochromes"/>
    <property type="match status" value="1"/>
</dbReference>
<dbReference type="PANTHER" id="PTHR30485">
    <property type="entry name" value="NI/FE-HYDROGENASE 1 B-TYPE CYTOCHROME SUBUNIT"/>
    <property type="match status" value="1"/>
</dbReference>
<evidence type="ECO:0000256" key="1">
    <source>
        <dbReference type="ARBA" id="ARBA00004651"/>
    </source>
</evidence>
<keyword evidence="7" id="KW-0479">Metal-binding</keyword>
<evidence type="ECO:0000256" key="10">
    <source>
        <dbReference type="ARBA" id="ARBA00023004"/>
    </source>
</evidence>
<keyword evidence="14" id="KW-0560">Oxidoreductase</keyword>
<keyword evidence="4" id="KW-1003">Cell membrane</keyword>
<dbReference type="InterPro" id="IPR016174">
    <property type="entry name" value="Di-haem_cyt_TM"/>
</dbReference>
<name>A0A377J3P6_9HELI</name>
<keyword evidence="11 12" id="KW-0472">Membrane</keyword>
<dbReference type="InterPro" id="IPR000516">
    <property type="entry name" value="Ni-dep_Hydgase_cyt-B"/>
</dbReference>
<dbReference type="RefSeq" id="WP_115010745.1">
    <property type="nucleotide sequence ID" value="NZ_UGHV01000001.1"/>
</dbReference>
<dbReference type="PRINTS" id="PR00161">
    <property type="entry name" value="NIHGNASECYTB"/>
</dbReference>
<comment type="subcellular location">
    <subcellularLocation>
        <location evidence="1">Cell membrane</location>
        <topology evidence="1">Multi-pass membrane protein</topology>
    </subcellularLocation>
</comment>
<keyword evidence="5" id="KW-0349">Heme</keyword>
<evidence type="ECO:0000256" key="7">
    <source>
        <dbReference type="ARBA" id="ARBA00022723"/>
    </source>
</evidence>
<evidence type="ECO:0000313" key="15">
    <source>
        <dbReference type="Proteomes" id="UP000254841"/>
    </source>
</evidence>
<evidence type="ECO:0000256" key="6">
    <source>
        <dbReference type="ARBA" id="ARBA00022692"/>
    </source>
</evidence>
<evidence type="ECO:0000256" key="12">
    <source>
        <dbReference type="SAM" id="Phobius"/>
    </source>
</evidence>
<keyword evidence="9 12" id="KW-1133">Transmembrane helix</keyword>
<organism evidence="14 15">
    <name type="scientific">Helicobacter canis</name>
    <dbReference type="NCBI Taxonomy" id="29419"/>
    <lineage>
        <taxon>Bacteria</taxon>
        <taxon>Pseudomonadati</taxon>
        <taxon>Campylobacterota</taxon>
        <taxon>Epsilonproteobacteria</taxon>
        <taxon>Campylobacterales</taxon>
        <taxon>Helicobacteraceae</taxon>
        <taxon>Helicobacter</taxon>
    </lineage>
</organism>
<feature type="domain" description="Cytochrome b561 bacterial/Ni-hydrogenase" evidence="13">
    <location>
        <begin position="18"/>
        <end position="222"/>
    </location>
</feature>
<keyword evidence="10" id="KW-0408">Iron</keyword>
<feature type="transmembrane region" description="Helical" evidence="12">
    <location>
        <begin position="27"/>
        <end position="47"/>
    </location>
</feature>
<dbReference type="GO" id="GO:0020037">
    <property type="term" value="F:heme binding"/>
    <property type="evidence" value="ECO:0007669"/>
    <property type="project" value="TreeGrafter"/>
</dbReference>
<feature type="transmembrane region" description="Helical" evidence="12">
    <location>
        <begin position="186"/>
        <end position="207"/>
    </location>
</feature>
<comment type="similarity">
    <text evidence="2">Belongs to the HupC/HyaC/HydC family.</text>
</comment>
<dbReference type="AlphaFoldDB" id="A0A377J3P6"/>
<protein>
    <submittedName>
        <fullName evidence="14">Ni/Fe hydrogenase cytochrome b subunit</fullName>
        <ecNumber evidence="14">1.12.5.1</ecNumber>
    </submittedName>
</protein>
<evidence type="ECO:0000313" key="14">
    <source>
        <dbReference type="EMBL" id="STO96403.1"/>
    </source>
</evidence>
<evidence type="ECO:0000256" key="8">
    <source>
        <dbReference type="ARBA" id="ARBA00022982"/>
    </source>
</evidence>
<keyword evidence="3" id="KW-0813">Transport</keyword>
<evidence type="ECO:0000259" key="13">
    <source>
        <dbReference type="Pfam" id="PF01292"/>
    </source>
</evidence>
<dbReference type="PANTHER" id="PTHR30485:SF0">
    <property type="entry name" value="NI_FE-HYDROGENASE 1 B-TYPE CYTOCHROME SUBUNIT-RELATED"/>
    <property type="match status" value="1"/>
</dbReference>
<accession>A0A377J3P6</accession>
<dbReference type="Pfam" id="PF01292">
    <property type="entry name" value="Ni_hydr_CYTB"/>
    <property type="match status" value="1"/>
</dbReference>
<evidence type="ECO:0000256" key="5">
    <source>
        <dbReference type="ARBA" id="ARBA00022617"/>
    </source>
</evidence>